<gene>
    <name evidence="2" type="ORF">J2S55_007643</name>
</gene>
<dbReference type="RefSeq" id="WP_306871174.1">
    <property type="nucleotide sequence ID" value="NZ_JAUSRB010000002.1"/>
</dbReference>
<dbReference type="Proteomes" id="UP001230426">
    <property type="component" value="Unassembled WGS sequence"/>
</dbReference>
<evidence type="ECO:0000259" key="1">
    <source>
        <dbReference type="PROSITE" id="PS51186"/>
    </source>
</evidence>
<reference evidence="2 3" key="1">
    <citation type="submission" date="2023-07" db="EMBL/GenBank/DDBJ databases">
        <title>Sequencing the genomes of 1000 actinobacteria strains.</title>
        <authorList>
            <person name="Klenk H.-P."/>
        </authorList>
    </citation>
    <scope>NUCLEOTIDE SEQUENCE [LARGE SCALE GENOMIC DNA]</scope>
    <source>
        <strain evidence="2 3">DSM 44109</strain>
    </source>
</reference>
<protein>
    <submittedName>
        <fullName evidence="2">Ribosomal protein S18 acetylase RimI-like enzyme</fullName>
    </submittedName>
</protein>
<dbReference type="Gene3D" id="3.40.630.30">
    <property type="match status" value="1"/>
</dbReference>
<keyword evidence="3" id="KW-1185">Reference proteome</keyword>
<evidence type="ECO:0000313" key="3">
    <source>
        <dbReference type="Proteomes" id="UP001230426"/>
    </source>
</evidence>
<evidence type="ECO:0000313" key="2">
    <source>
        <dbReference type="EMBL" id="MDP9868377.1"/>
    </source>
</evidence>
<sequence>MELRAAAEVAAACDDDTLVVWAAQGMRGGVRAWALGEAVAVASPDLNRRDRLTVRGGAGEVAAVLRLALPELGPSYRLLGERALVAELSERLPWVGQMWSFEWMDAGPVAAARAAAGPAGWLRDADAEVGALLAEASPSSWAVPGLAGVRRWAGLRADGGALVAAAADAWSCPEVGFVAGVATAAAHRGRGYGRQVCGFVFAALAAEHGRVALMVDSDNRAAIGLYEGLGLRGRTVAAATLGG</sequence>
<dbReference type="InterPro" id="IPR016181">
    <property type="entry name" value="Acyl_CoA_acyltransferase"/>
</dbReference>
<organism evidence="2 3">
    <name type="scientific">Streptosporangium brasiliense</name>
    <dbReference type="NCBI Taxonomy" id="47480"/>
    <lineage>
        <taxon>Bacteria</taxon>
        <taxon>Bacillati</taxon>
        <taxon>Actinomycetota</taxon>
        <taxon>Actinomycetes</taxon>
        <taxon>Streptosporangiales</taxon>
        <taxon>Streptosporangiaceae</taxon>
        <taxon>Streptosporangium</taxon>
    </lineage>
</organism>
<feature type="domain" description="N-acetyltransferase" evidence="1">
    <location>
        <begin position="104"/>
        <end position="243"/>
    </location>
</feature>
<proteinExistence type="predicted"/>
<dbReference type="SUPFAM" id="SSF55729">
    <property type="entry name" value="Acyl-CoA N-acyltransferases (Nat)"/>
    <property type="match status" value="1"/>
</dbReference>
<comment type="caution">
    <text evidence="2">The sequence shown here is derived from an EMBL/GenBank/DDBJ whole genome shotgun (WGS) entry which is preliminary data.</text>
</comment>
<dbReference type="PROSITE" id="PS51186">
    <property type="entry name" value="GNAT"/>
    <property type="match status" value="1"/>
</dbReference>
<name>A0ABT9RGH0_9ACTN</name>
<dbReference type="Pfam" id="PF00583">
    <property type="entry name" value="Acetyltransf_1"/>
    <property type="match status" value="1"/>
</dbReference>
<dbReference type="EMBL" id="JAUSRB010000002">
    <property type="protein sequence ID" value="MDP9868377.1"/>
    <property type="molecule type" value="Genomic_DNA"/>
</dbReference>
<dbReference type="InterPro" id="IPR000182">
    <property type="entry name" value="GNAT_dom"/>
</dbReference>
<accession>A0ABT9RGH0</accession>